<organism evidence="4 5">
    <name type="scientific">Fusarium culmorum</name>
    <dbReference type="NCBI Taxonomy" id="5516"/>
    <lineage>
        <taxon>Eukaryota</taxon>
        <taxon>Fungi</taxon>
        <taxon>Dikarya</taxon>
        <taxon>Ascomycota</taxon>
        <taxon>Pezizomycotina</taxon>
        <taxon>Sordariomycetes</taxon>
        <taxon>Hypocreomycetidae</taxon>
        <taxon>Hypocreales</taxon>
        <taxon>Nectriaceae</taxon>
        <taxon>Fusarium</taxon>
    </lineage>
</organism>
<feature type="compositionally biased region" description="Polar residues" evidence="2">
    <location>
        <begin position="774"/>
        <end position="785"/>
    </location>
</feature>
<name>A0A7S8HXL7_FUSCU</name>
<evidence type="ECO:0000313" key="4">
    <source>
        <dbReference type="EMBL" id="QPC65048.1"/>
    </source>
</evidence>
<reference evidence="4" key="1">
    <citation type="submission" date="2020-11" db="EMBL/GenBank/DDBJ databases">
        <title>The chromosome-scale genome resource for two endophytic Fusarium species: F. culmorum and F. pseudograminearum.</title>
        <authorList>
            <person name="Yuan Z."/>
        </authorList>
    </citation>
    <scope>NUCLEOTIDE SEQUENCE</scope>
    <source>
        <strain evidence="4">Class2-1B</strain>
    </source>
</reference>
<dbReference type="PANTHER" id="PTHR31014:SF0">
    <property type="entry name" value="MITOCHONDRIAL TRANSLATION SYSTEM COMPONENT PET127-RELATED"/>
    <property type="match status" value="1"/>
</dbReference>
<proteinExistence type="predicted"/>
<dbReference type="PANTHER" id="PTHR31014">
    <property type="entry name" value="MITOCHONDRIAL TRANSLATION SYSTEM COMPONENT PET127-RELATED"/>
    <property type="match status" value="1"/>
</dbReference>
<feature type="region of interest" description="Disordered" evidence="2">
    <location>
        <begin position="911"/>
        <end position="943"/>
    </location>
</feature>
<dbReference type="SUPFAM" id="SSF56300">
    <property type="entry name" value="Metallo-dependent phosphatases"/>
    <property type="match status" value="1"/>
</dbReference>
<gene>
    <name evidence="4" type="ORF">HYE67_007279</name>
</gene>
<keyword evidence="1" id="KW-0175">Coiled coil</keyword>
<feature type="region of interest" description="Disordered" evidence="2">
    <location>
        <begin position="765"/>
        <end position="785"/>
    </location>
</feature>
<dbReference type="Pfam" id="PF08634">
    <property type="entry name" value="Pet127"/>
    <property type="match status" value="1"/>
</dbReference>
<feature type="region of interest" description="Disordered" evidence="2">
    <location>
        <begin position="116"/>
        <end position="140"/>
    </location>
</feature>
<dbReference type="InterPro" id="IPR013943">
    <property type="entry name" value="Pet127"/>
</dbReference>
<dbReference type="EMBL" id="CP064749">
    <property type="protein sequence ID" value="QPC65048.1"/>
    <property type="molecule type" value="Genomic_DNA"/>
</dbReference>
<dbReference type="GO" id="GO:0005740">
    <property type="term" value="C:mitochondrial envelope"/>
    <property type="evidence" value="ECO:0007669"/>
    <property type="project" value="TreeGrafter"/>
</dbReference>
<feature type="region of interest" description="Disordered" evidence="2">
    <location>
        <begin position="640"/>
        <end position="672"/>
    </location>
</feature>
<protein>
    <recommendedName>
        <fullName evidence="3">Calcineurin-like phosphoesterase domain-containing protein</fullName>
    </recommendedName>
</protein>
<accession>A0A7S8HXL7</accession>
<dbReference type="Proteomes" id="UP000663297">
    <property type="component" value="Chromosome 3"/>
</dbReference>
<dbReference type="CDD" id="cd00842">
    <property type="entry name" value="MPP_ASMase"/>
    <property type="match status" value="1"/>
</dbReference>
<feature type="compositionally biased region" description="Polar residues" evidence="2">
    <location>
        <begin position="123"/>
        <end position="135"/>
    </location>
</feature>
<dbReference type="GO" id="GO:0000964">
    <property type="term" value="P:mitochondrial RNA 5'-end processing"/>
    <property type="evidence" value="ECO:0007669"/>
    <property type="project" value="TreeGrafter"/>
</dbReference>
<evidence type="ECO:0000259" key="3">
    <source>
        <dbReference type="Pfam" id="PF00149"/>
    </source>
</evidence>
<feature type="coiled-coil region" evidence="1">
    <location>
        <begin position="201"/>
        <end position="228"/>
    </location>
</feature>
<dbReference type="InterPro" id="IPR041805">
    <property type="entry name" value="ASMase/PPN1_MPP"/>
</dbReference>
<evidence type="ECO:0000313" key="5">
    <source>
        <dbReference type="Proteomes" id="UP000663297"/>
    </source>
</evidence>
<evidence type="ECO:0000256" key="2">
    <source>
        <dbReference type="SAM" id="MobiDB-lite"/>
    </source>
</evidence>
<dbReference type="Pfam" id="PF00149">
    <property type="entry name" value="Metallophos"/>
    <property type="match status" value="1"/>
</dbReference>
<dbReference type="Gene3D" id="3.60.21.10">
    <property type="match status" value="1"/>
</dbReference>
<feature type="domain" description="Calcineurin-like phosphoesterase" evidence="3">
    <location>
        <begin position="1193"/>
        <end position="1473"/>
    </location>
</feature>
<dbReference type="InterPro" id="IPR029052">
    <property type="entry name" value="Metallo-depent_PP-like"/>
</dbReference>
<evidence type="ECO:0000256" key="1">
    <source>
        <dbReference type="SAM" id="Coils"/>
    </source>
</evidence>
<dbReference type="GO" id="GO:0016787">
    <property type="term" value="F:hydrolase activity"/>
    <property type="evidence" value="ECO:0007669"/>
    <property type="project" value="InterPro"/>
</dbReference>
<dbReference type="InterPro" id="IPR004843">
    <property type="entry name" value="Calcineurin-like_PHP"/>
</dbReference>
<sequence length="1682" mass="188913">MLRVRRGLGSPASFASIYRPYVRYPRQCTLVRSFATDPNLDNASEPPTDSKSHTENIPNPLDSTPDILQELTSRAHLKEAQEVKEQEEAVNHGSVSNDANFNEALNVVRRVYGVDHKEKKKTTTSQPQAGESNDAQEIIREDDMVETDSLAGTQQTAVWTSLREKLQHKISPASSYTFKSTHADSAAFVTGQDGAVLPRNLNTEKHAVAEEQQLLNELKSKAGSVKKRSAKSKPGIEKLVPKNMTLKPVEKTKAKDVPQLAYNLEKVLFNSGPYQLQDRRTQVYNFDPYLGTIMPVKEFDFNALKEYVTSSKDETLTKLSAKHGKKYCGSTSSMTSMLAHFHFLLSDWRKPNFEQLSKSFRIEFESFTLLTRAPVAAFARYKDGVYAIDADKEFDTANILSMLGKSMEKLLTLPKDHFEKYRRSRSHELSDEEKNADEAFHYTTLGDFMMRSQLDARDPRLPGTGVFDLKTRAVVTIRMDVGDYEKGVGYEIDSRLGQWNSFEREYYDMIRAAFLKYSLQVRMGRMDGIFVAFHNTERIFGFQYISLEEMDQAIHGTLNRKVGDEEFKASIGLLNELLDRASKKFPKQSLRLHVETRPLDPAVMYFVAEPVSDEEMQKTQDKGRVAVEQFEKQVLGISRDSSQDEELNLQENTASTEEEERMSKDIPKPAPVDILERQKSWDEMMAKVDQFVENDAAGLANVREAIEQALEQSGLLAGKSEEEKQVYVNELVEALTEDLGEDKEGANESQDTLDTPAVDDLQQATEPSLEGSEGYTQFESSSETETLLGQLDEASQGASFDFNLESQNVESVEETVSSHVEDNEIVVDGIAGEDDASAQTADEVVEGNAEPATNVVPRDSSSLKDLILKVAEGVEMNTSSLRTFEKILSGLVRDQKQLNDEVDEENLAGIDDPLATTDDSPEASQSLPTGEATSDQNAPGNSEKEVLGMYVTVRNKVDDLVVKRVERRALGDVPDWTVEYTITEFPSDRARRILVQMKGRRKKLMGLDQETRSRQWFKMWNGQLQERTKAGRRARPLLPCLGVIAGVVGNDGSAIAIQNIDDIQQTLYRIDWADRIWKQIQGVSSCSGCQGLLLTFKNLAKLGDKTFVHTLQDVCKKSKVEEPDVCEGTIELQGPIIAEALRNVAIGSKTAQHFCVTFLGLCQYPAIEEWDVPLPPDRSHLKRPVPSGQDPIKVVHYSDIHVDQLYTEGSNAKCNKPICCRQVKIIRHTYKSWADFSRPFTENDEPGKTDFPAGPFGEHTCDSPVSLEHSMYQEIKEIVPDAAFTIFTGDVVDHSIWNTTWDYNKHQIIESYENMDKHLGIVYGTAGNHESHPTNAYQPSSIGDASSWIYDLLAGAWSRWIGHEAASKAAQIGAYSTKFPHGNLRVISLNTNLYYRGNFWLFQRQMIRDPSKQFDWLVEELHAAEKAGERVYIIGHMPPGDRNAFHDQSNYLNQIVNRYSSTIAAMFFGHTHRDHFQITYSEAPKKSFSNALLTSYVGPSLTPTSGMPSFRVYDVDPITFAVLDATTYSADMNSPTYQTQGPVWKKYYSAKETYGPLTNPPLTDPKAELTAAFWHNITEVFEKDQTAFDNFMLRLSRGWKQPVCEDECRKSQICLLRAARSQDGCDVPTLGSSYHTRMEDSAERDECGISVIQATFSALVAKEGALRILQELLVGLGVKLHG</sequence>
<feature type="region of interest" description="Disordered" evidence="2">
    <location>
        <begin position="36"/>
        <end position="65"/>
    </location>
</feature>
<feature type="compositionally biased region" description="Polar residues" evidence="2">
    <location>
        <begin position="922"/>
        <end position="940"/>
    </location>
</feature>